<evidence type="ECO:0000313" key="3">
    <source>
        <dbReference type="EMBL" id="ORW38323.1"/>
    </source>
</evidence>
<proteinExistence type="predicted"/>
<sequence>MTTFGIRNRRGNRAARWIAAAAVVLSACSTSNAPAVPQGASTNPGRTVATAAQVREAVKAAQTIDTLPDSVGFLTKADWPLAKGHFDCHPVVGVPENIVDPKRTEFGECASGAEHGNKLMVVFGDSRARMWGAALEGIAAKNGYQLRTFLMAACSPLDLHFFSYEKRTPDADCDEFRPSAIAAIRKLHPNLVIVTSFSTHMLADGSQPTPAQWQKGWETTLKELTQPGTQLAMLGDIPHWENDDAHCLAGHVMAVQQCSVPQSEGIPSGNLAAEKAAATTAHALYIPTVPWVCAERCEPVIADIRVYQDRFHFTNAYTVYLTGALGEALQPALT</sequence>
<name>A0A1X2A4H3_9MYCO</name>
<feature type="signal peptide" evidence="1">
    <location>
        <begin position="1"/>
        <end position="35"/>
    </location>
</feature>
<evidence type="ECO:0000259" key="2">
    <source>
        <dbReference type="Pfam" id="PF19040"/>
    </source>
</evidence>
<evidence type="ECO:0000313" key="4">
    <source>
        <dbReference type="Proteomes" id="UP000193285"/>
    </source>
</evidence>
<feature type="domain" description="SGNH" evidence="2">
    <location>
        <begin position="105"/>
        <end position="321"/>
    </location>
</feature>
<evidence type="ECO:0000256" key="1">
    <source>
        <dbReference type="SAM" id="SignalP"/>
    </source>
</evidence>
<dbReference type="InterPro" id="IPR043968">
    <property type="entry name" value="SGNH"/>
</dbReference>
<comment type="caution">
    <text evidence="3">The sequence shown here is derived from an EMBL/GenBank/DDBJ whole genome shotgun (WGS) entry which is preliminary data.</text>
</comment>
<dbReference type="SUPFAM" id="SSF52266">
    <property type="entry name" value="SGNH hydrolase"/>
    <property type="match status" value="1"/>
</dbReference>
<dbReference type="EMBL" id="LQPN01000072">
    <property type="protein sequence ID" value="ORW38323.1"/>
    <property type="molecule type" value="Genomic_DNA"/>
</dbReference>
<organism evidence="3 4">
    <name type="scientific">Mycobacterium paraense</name>
    <dbReference type="NCBI Taxonomy" id="767916"/>
    <lineage>
        <taxon>Bacteria</taxon>
        <taxon>Bacillati</taxon>
        <taxon>Actinomycetota</taxon>
        <taxon>Actinomycetes</taxon>
        <taxon>Mycobacteriales</taxon>
        <taxon>Mycobacteriaceae</taxon>
        <taxon>Mycobacterium</taxon>
        <taxon>Mycobacterium simiae complex</taxon>
    </lineage>
</organism>
<keyword evidence="1" id="KW-0732">Signal</keyword>
<accession>A0A1X2A4H3</accession>
<dbReference type="STRING" id="767916.AWB91_12655"/>
<reference evidence="3 4" key="1">
    <citation type="journal article" date="2015" name="Emerg. Microbes Infect.">
        <title>Characterization of 17 strains belonging to the Mycobacterium simiae complex and description of Mycobacterium paraense sp. nov.</title>
        <authorList>
            <person name="Fusco da Costa A.R."/>
            <person name="Fedrizzi T."/>
            <person name="Lopes M.L."/>
            <person name="Pecorari M."/>
            <person name="Oliveira da Costa W.L."/>
            <person name="Giacobazzi E."/>
            <person name="da Costa Bahia J.R."/>
            <person name="De Sanctis V."/>
            <person name="Batista Lima K.V."/>
            <person name="Bertorelli R."/>
            <person name="Grottola A."/>
            <person name="Fabio A."/>
            <person name="Mariottini A."/>
            <person name="Ferretti P."/>
            <person name="Di Leva F."/>
            <person name="Fregni Serpini G."/>
            <person name="Tagliazucchi S."/>
            <person name="Rumpianesi F."/>
            <person name="Jousson O."/>
            <person name="Segata N."/>
            <person name="Tortoli E."/>
        </authorList>
    </citation>
    <scope>NUCLEOTIDE SEQUENCE [LARGE SCALE GENOMIC DNA]</scope>
    <source>
        <strain evidence="3 4">IEC33</strain>
    </source>
</reference>
<dbReference type="AlphaFoldDB" id="A0A1X2A4H3"/>
<dbReference type="PROSITE" id="PS51257">
    <property type="entry name" value="PROKAR_LIPOPROTEIN"/>
    <property type="match status" value="1"/>
</dbReference>
<gene>
    <name evidence="3" type="ORF">AWB90_23840</name>
</gene>
<dbReference type="RefSeq" id="WP_085246169.1">
    <property type="nucleotide sequence ID" value="NZ_LQPN01000072.1"/>
</dbReference>
<protein>
    <recommendedName>
        <fullName evidence="2">SGNH domain-containing protein</fullName>
    </recommendedName>
</protein>
<dbReference type="Proteomes" id="UP000193285">
    <property type="component" value="Unassembled WGS sequence"/>
</dbReference>
<dbReference type="Pfam" id="PF19040">
    <property type="entry name" value="SGNH"/>
    <property type="match status" value="1"/>
</dbReference>
<dbReference type="OrthoDB" id="4727974at2"/>
<feature type="chain" id="PRO_5013276101" description="SGNH domain-containing protein" evidence="1">
    <location>
        <begin position="36"/>
        <end position="334"/>
    </location>
</feature>